<accession>A0ACB7NW32</accession>
<evidence type="ECO:0000313" key="2">
    <source>
        <dbReference type="Proteomes" id="UP000724584"/>
    </source>
</evidence>
<dbReference type="EMBL" id="JAGIZQ010000006">
    <property type="protein sequence ID" value="KAH6622624.1"/>
    <property type="molecule type" value="Genomic_DNA"/>
</dbReference>
<gene>
    <name evidence="1" type="ORF">F5144DRAFT_496984</name>
</gene>
<keyword evidence="2" id="KW-1185">Reference proteome</keyword>
<protein>
    <submittedName>
        <fullName evidence="1">Uncharacterized protein</fullName>
    </submittedName>
</protein>
<organism evidence="1 2">
    <name type="scientific">Chaetomium tenue</name>
    <dbReference type="NCBI Taxonomy" id="1854479"/>
    <lineage>
        <taxon>Eukaryota</taxon>
        <taxon>Fungi</taxon>
        <taxon>Dikarya</taxon>
        <taxon>Ascomycota</taxon>
        <taxon>Pezizomycotina</taxon>
        <taxon>Sordariomycetes</taxon>
        <taxon>Sordariomycetidae</taxon>
        <taxon>Sordariales</taxon>
        <taxon>Chaetomiaceae</taxon>
        <taxon>Chaetomium</taxon>
    </lineage>
</organism>
<comment type="caution">
    <text evidence="1">The sequence shown here is derived from an EMBL/GenBank/DDBJ whole genome shotgun (WGS) entry which is preliminary data.</text>
</comment>
<reference evidence="1 2" key="1">
    <citation type="journal article" date="2021" name="Nat. Commun.">
        <title>Genetic determinants of endophytism in the Arabidopsis root mycobiome.</title>
        <authorList>
            <person name="Mesny F."/>
            <person name="Miyauchi S."/>
            <person name="Thiergart T."/>
            <person name="Pickel B."/>
            <person name="Atanasova L."/>
            <person name="Karlsson M."/>
            <person name="Huettel B."/>
            <person name="Barry K.W."/>
            <person name="Haridas S."/>
            <person name="Chen C."/>
            <person name="Bauer D."/>
            <person name="Andreopoulos W."/>
            <person name="Pangilinan J."/>
            <person name="LaButti K."/>
            <person name="Riley R."/>
            <person name="Lipzen A."/>
            <person name="Clum A."/>
            <person name="Drula E."/>
            <person name="Henrissat B."/>
            <person name="Kohler A."/>
            <person name="Grigoriev I.V."/>
            <person name="Martin F.M."/>
            <person name="Hacquard S."/>
        </authorList>
    </citation>
    <scope>NUCLEOTIDE SEQUENCE [LARGE SCALE GENOMIC DNA]</scope>
    <source>
        <strain evidence="1 2">MPI-SDFR-AT-0079</strain>
    </source>
</reference>
<feature type="non-terminal residue" evidence="1">
    <location>
        <position position="1"/>
    </location>
</feature>
<name>A0ACB7NW32_9PEZI</name>
<sequence>ATKTAFLKLYDPRSSDSLRCGNGIDPWEPTMEIAYIKAIQAGANTIRQLLDDVRHIENLLHDTYHANEVAAYYTLRNFQGEVIPRLLEDVNLNLKPPNTPDDELFYVKGILLSHVDGFCLEQLADHAPRGAWQDIVFMVDFGQCRFKAEDESKQDFGKAKAAEDEEGNVGIIMRYVLKSQHDFQLQYTPSRRYDKWKDDDDG</sequence>
<dbReference type="Proteomes" id="UP000724584">
    <property type="component" value="Unassembled WGS sequence"/>
</dbReference>
<proteinExistence type="predicted"/>
<evidence type="ECO:0000313" key="1">
    <source>
        <dbReference type="EMBL" id="KAH6622624.1"/>
    </source>
</evidence>